<dbReference type="AlphaFoldDB" id="A0A6V7PZ42"/>
<proteinExistence type="predicted"/>
<organism evidence="1">
    <name type="scientific">Ananas comosus var. bracteatus</name>
    <name type="common">red pineapple</name>
    <dbReference type="NCBI Taxonomy" id="296719"/>
    <lineage>
        <taxon>Eukaryota</taxon>
        <taxon>Viridiplantae</taxon>
        <taxon>Streptophyta</taxon>
        <taxon>Embryophyta</taxon>
        <taxon>Tracheophyta</taxon>
        <taxon>Spermatophyta</taxon>
        <taxon>Magnoliopsida</taxon>
        <taxon>Liliopsida</taxon>
        <taxon>Poales</taxon>
        <taxon>Bromeliaceae</taxon>
        <taxon>Bromelioideae</taxon>
        <taxon>Ananas</taxon>
    </lineage>
</organism>
<reference evidence="1" key="1">
    <citation type="submission" date="2020-07" db="EMBL/GenBank/DDBJ databases">
        <authorList>
            <person name="Lin J."/>
        </authorList>
    </citation>
    <scope>NUCLEOTIDE SEQUENCE</scope>
</reference>
<name>A0A6V7PZ42_ANACO</name>
<accession>A0A6V7PZ42</accession>
<dbReference type="EMBL" id="LR862153">
    <property type="protein sequence ID" value="CAD1835916.1"/>
    <property type="molecule type" value="Genomic_DNA"/>
</dbReference>
<evidence type="ECO:0000313" key="1">
    <source>
        <dbReference type="EMBL" id="CAD1835916.1"/>
    </source>
</evidence>
<sequence>MDDETSKPDLTRVLPIVEERASLHSVSKPDVRDELNSLSRGGAKIERKKLEWNLKWFLPEASSNHVSNPEELEARLDRELIQKDVQIECLMNPDIVLQYLIELSSIYFIPGTVLIVSTWRLFRQLRSLTPENYQEKVRETDEEDIIEKMSERLDSLFREYGLTPPTNSVPFPMAIRRLLNETTDGDRLTTLSSMFNSLVENGQDSPLLS</sequence>
<gene>
    <name evidence="1" type="ORF">CB5_LOCUS19127</name>
</gene>
<protein>
    <submittedName>
        <fullName evidence="1">Uncharacterized protein</fullName>
    </submittedName>
</protein>